<evidence type="ECO:0000313" key="2">
    <source>
        <dbReference type="EMBL" id="SFL98692.1"/>
    </source>
</evidence>
<dbReference type="AlphaFoldDB" id="A0A1I4M5Z9"/>
<evidence type="ECO:0000256" key="1">
    <source>
        <dbReference type="SAM" id="Phobius"/>
    </source>
</evidence>
<feature type="transmembrane region" description="Helical" evidence="1">
    <location>
        <begin position="104"/>
        <end position="121"/>
    </location>
</feature>
<dbReference type="STRING" id="1123291.SAMN04490355_10307"/>
<dbReference type="RefSeq" id="WP_090939262.1">
    <property type="nucleotide sequence ID" value="NZ_FOTS01000030.1"/>
</dbReference>
<evidence type="ECO:0000313" key="3">
    <source>
        <dbReference type="Proteomes" id="UP000199520"/>
    </source>
</evidence>
<keyword evidence="3" id="KW-1185">Reference proteome</keyword>
<evidence type="ECO:0008006" key="4">
    <source>
        <dbReference type="Google" id="ProtNLM"/>
    </source>
</evidence>
<proteinExistence type="predicted"/>
<name>A0A1I4M5Z9_9FIRM</name>
<reference evidence="3" key="1">
    <citation type="submission" date="2016-10" db="EMBL/GenBank/DDBJ databases">
        <authorList>
            <person name="Varghese N."/>
            <person name="Submissions S."/>
        </authorList>
    </citation>
    <scope>NUCLEOTIDE SEQUENCE [LARGE SCALE GENOMIC DNA]</scope>
    <source>
        <strain evidence="3">DSM 13327</strain>
    </source>
</reference>
<sequence length="123" mass="14246">MYCDFCGKKPSYNAKYCRYCGQKLKEYLGDTQPLPIVSEAILHGYNAKHQIMIAAPEPWYKSIVPKKTAAKRSKVWQIAYDLFALGVLAGLIYILATFKTIQEYQGITSLWGILWIGYIWWKR</sequence>
<keyword evidence="1" id="KW-0812">Transmembrane</keyword>
<keyword evidence="1" id="KW-0472">Membrane</keyword>
<dbReference type="Proteomes" id="UP000199520">
    <property type="component" value="Unassembled WGS sequence"/>
</dbReference>
<feature type="transmembrane region" description="Helical" evidence="1">
    <location>
        <begin position="78"/>
        <end position="98"/>
    </location>
</feature>
<dbReference type="EMBL" id="FOTS01000030">
    <property type="protein sequence ID" value="SFL98692.1"/>
    <property type="molecule type" value="Genomic_DNA"/>
</dbReference>
<dbReference type="OrthoDB" id="1682769at2"/>
<protein>
    <recommendedName>
        <fullName evidence="4">Zinc-ribbon domain-containing protein</fullName>
    </recommendedName>
</protein>
<accession>A0A1I4M5Z9</accession>
<keyword evidence="1" id="KW-1133">Transmembrane helix</keyword>
<organism evidence="2 3">
    <name type="scientific">Pelosinus propionicus DSM 13327</name>
    <dbReference type="NCBI Taxonomy" id="1123291"/>
    <lineage>
        <taxon>Bacteria</taxon>
        <taxon>Bacillati</taxon>
        <taxon>Bacillota</taxon>
        <taxon>Negativicutes</taxon>
        <taxon>Selenomonadales</taxon>
        <taxon>Sporomusaceae</taxon>
        <taxon>Pelosinus</taxon>
    </lineage>
</organism>
<gene>
    <name evidence="2" type="ORF">SAMN04490355_10307</name>
</gene>